<dbReference type="InterPro" id="IPR002525">
    <property type="entry name" value="Transp_IS110-like_N"/>
</dbReference>
<dbReference type="InterPro" id="IPR047650">
    <property type="entry name" value="Transpos_IS110"/>
</dbReference>
<dbReference type="PROSITE" id="PS50943">
    <property type="entry name" value="HTH_CROC1"/>
    <property type="match status" value="1"/>
</dbReference>
<comment type="caution">
    <text evidence="2">The sequence shown here is derived from an EMBL/GenBank/DDBJ whole genome shotgun (WGS) entry which is preliminary data.</text>
</comment>
<dbReference type="EMBL" id="JAIQZJ010000036">
    <property type="protein sequence ID" value="MBZ5741376.1"/>
    <property type="molecule type" value="Genomic_DNA"/>
</dbReference>
<dbReference type="Pfam" id="PF01548">
    <property type="entry name" value="DEDD_Tnp_IS110"/>
    <property type="match status" value="1"/>
</dbReference>
<gene>
    <name evidence="2" type="ORF">K8U61_24680</name>
</gene>
<dbReference type="CDD" id="cd00093">
    <property type="entry name" value="HTH_XRE"/>
    <property type="match status" value="1"/>
</dbReference>
<sequence>MTEGRTIMTKDRGEPVGIIGGIDTHADTIHVAVIDQHGRPIGDQEFATTPAGYRAALAFLVGHGRLEVIGIEGTSSYGVGITRAAQRAGIAVREVTRPDRAARRRQGKSDPLDAYEAARAVLAGRAQADAKTEDIDALRALVIARRSAVKSRQAAQVQIRQELVIAPVRIREKYRRLSMVRLIKALAGCRPTVLDDRAERAVALSLRSLARRHQYLTAEVADLDVELSDQIATIAPHLLQVRGVGVAVAAQLLITAGGNPERLRSEASFAALCGTAPVPASSGKTTRHRLSRGGDRAANYALHVVATVRMACDPITKAFVARQRDRGRSSVEIIRILKRAIAREIFRHLTRPAPALDVADLRELRRAKNITQGAAAEALAVHQITISRTERGLFIDTALVDRYRAWIRAA</sequence>
<protein>
    <submittedName>
        <fullName evidence="2">IS110 family transposase</fullName>
    </submittedName>
</protein>
<dbReference type="InterPro" id="IPR010982">
    <property type="entry name" value="Lambda_DNA-bd_dom_sf"/>
</dbReference>
<evidence type="ECO:0000313" key="2">
    <source>
        <dbReference type="EMBL" id="MBZ5741376.1"/>
    </source>
</evidence>
<dbReference type="NCBIfam" id="NF033542">
    <property type="entry name" value="transpos_IS110"/>
    <property type="match status" value="1"/>
</dbReference>
<proteinExistence type="predicted"/>
<organism evidence="2 3">
    <name type="scientific">Nocardioides mangrovi</name>
    <dbReference type="NCBI Taxonomy" id="2874580"/>
    <lineage>
        <taxon>Bacteria</taxon>
        <taxon>Bacillati</taxon>
        <taxon>Actinomycetota</taxon>
        <taxon>Actinomycetes</taxon>
        <taxon>Propionibacteriales</taxon>
        <taxon>Nocardioidaceae</taxon>
        <taxon>Nocardioides</taxon>
    </lineage>
</organism>
<keyword evidence="3" id="KW-1185">Reference proteome</keyword>
<dbReference type="SUPFAM" id="SSF47413">
    <property type="entry name" value="lambda repressor-like DNA-binding domains"/>
    <property type="match status" value="1"/>
</dbReference>
<dbReference type="InterPro" id="IPR001387">
    <property type="entry name" value="Cro/C1-type_HTH"/>
</dbReference>
<dbReference type="PANTHER" id="PTHR33055">
    <property type="entry name" value="TRANSPOSASE FOR INSERTION SEQUENCE ELEMENT IS1111A"/>
    <property type="match status" value="1"/>
</dbReference>
<feature type="domain" description="HTH cro/C1-type" evidence="1">
    <location>
        <begin position="361"/>
        <end position="392"/>
    </location>
</feature>
<dbReference type="Proteomes" id="UP000780875">
    <property type="component" value="Unassembled WGS sequence"/>
</dbReference>
<dbReference type="RefSeq" id="WP_224125673.1">
    <property type="nucleotide sequence ID" value="NZ_JAIQZJ010000036.1"/>
</dbReference>
<evidence type="ECO:0000259" key="1">
    <source>
        <dbReference type="PROSITE" id="PS50943"/>
    </source>
</evidence>
<name>A0ABS7UK40_9ACTN</name>
<dbReference type="PANTHER" id="PTHR33055:SF16">
    <property type="entry name" value="TRANSPOSASE FOR INSERTION SEQUENCE ELEMENT IS1547"/>
    <property type="match status" value="1"/>
</dbReference>
<evidence type="ECO:0000313" key="3">
    <source>
        <dbReference type="Proteomes" id="UP000780875"/>
    </source>
</evidence>
<reference evidence="2 3" key="1">
    <citation type="submission" date="2021-09" db="EMBL/GenBank/DDBJ databases">
        <title>Whole genome sequence of Nocardioides sp. GBK3QG-3.</title>
        <authorList>
            <person name="Tuo L."/>
        </authorList>
    </citation>
    <scope>NUCLEOTIDE SEQUENCE [LARGE SCALE GENOMIC DNA]</scope>
    <source>
        <strain evidence="2 3">GBK3QG-3</strain>
    </source>
</reference>
<accession>A0ABS7UK40</accession>
<dbReference type="Pfam" id="PF02371">
    <property type="entry name" value="Transposase_20"/>
    <property type="match status" value="1"/>
</dbReference>
<dbReference type="InterPro" id="IPR003346">
    <property type="entry name" value="Transposase_20"/>
</dbReference>